<evidence type="ECO:0000313" key="10">
    <source>
        <dbReference type="EMBL" id="HHJ53260.1"/>
    </source>
</evidence>
<dbReference type="Pfam" id="PF00005">
    <property type="entry name" value="ABC_tran"/>
    <property type="match status" value="1"/>
</dbReference>
<proteinExistence type="predicted"/>
<dbReference type="GO" id="GO:0005524">
    <property type="term" value="F:ATP binding"/>
    <property type="evidence" value="ECO:0007669"/>
    <property type="project" value="UniProtKB-KW"/>
</dbReference>
<feature type="domain" description="ABC transporter" evidence="9">
    <location>
        <begin position="1"/>
        <end position="196"/>
    </location>
</feature>
<sequence>GCGKTTILRLIAGFIAPDTGRIYLNGALTSWDGRILIPPEKRNIGMVFQDLALWPHLTVSGNIGFGLKAKRIPKTEREAKIKDILQLVGLEGYAKRKPAELSGGQQQRVALARALVLQPNVLLMDEPLSNLDRELNVRLRDEVVRLQEQLGFTLLYVTHDREEAFHIARTVILMRDGRVEFKGRVEEAKRVIAGSLK</sequence>
<dbReference type="GO" id="GO:0016020">
    <property type="term" value="C:membrane"/>
    <property type="evidence" value="ECO:0007669"/>
    <property type="project" value="InterPro"/>
</dbReference>
<accession>A0A7V5PQV9</accession>
<evidence type="ECO:0000256" key="2">
    <source>
        <dbReference type="ARBA" id="ARBA00022475"/>
    </source>
</evidence>
<dbReference type="InterPro" id="IPR003593">
    <property type="entry name" value="AAA+_ATPase"/>
</dbReference>
<dbReference type="CDD" id="cd03259">
    <property type="entry name" value="ABC_Carb_Solutes_like"/>
    <property type="match status" value="1"/>
</dbReference>
<keyword evidence="8" id="KW-0472">Membrane</keyword>
<keyword evidence="2" id="KW-1003">Cell membrane</keyword>
<evidence type="ECO:0000256" key="3">
    <source>
        <dbReference type="ARBA" id="ARBA00022496"/>
    </source>
</evidence>
<keyword evidence="6" id="KW-0408">Iron</keyword>
<dbReference type="PANTHER" id="PTHR42781">
    <property type="entry name" value="SPERMIDINE/PUTRESCINE IMPORT ATP-BINDING PROTEIN POTA"/>
    <property type="match status" value="1"/>
</dbReference>
<organism evidence="10">
    <name type="scientific">Caldithrix abyssi</name>
    <dbReference type="NCBI Taxonomy" id="187145"/>
    <lineage>
        <taxon>Bacteria</taxon>
        <taxon>Pseudomonadati</taxon>
        <taxon>Calditrichota</taxon>
        <taxon>Calditrichia</taxon>
        <taxon>Calditrichales</taxon>
        <taxon>Calditrichaceae</taxon>
        <taxon>Caldithrix</taxon>
    </lineage>
</organism>
<keyword evidence="3" id="KW-0410">Iron transport</keyword>
<dbReference type="Gene3D" id="3.40.50.300">
    <property type="entry name" value="P-loop containing nucleotide triphosphate hydrolases"/>
    <property type="match status" value="1"/>
</dbReference>
<evidence type="ECO:0000256" key="7">
    <source>
        <dbReference type="ARBA" id="ARBA00023065"/>
    </source>
</evidence>
<dbReference type="InterPro" id="IPR027417">
    <property type="entry name" value="P-loop_NTPase"/>
</dbReference>
<keyword evidence="4" id="KW-0547">Nucleotide-binding</keyword>
<dbReference type="PANTHER" id="PTHR42781:SF4">
    <property type="entry name" value="SPERMIDINE_PUTRESCINE IMPORT ATP-BINDING PROTEIN POTA"/>
    <property type="match status" value="1"/>
</dbReference>
<evidence type="ECO:0000256" key="6">
    <source>
        <dbReference type="ARBA" id="ARBA00023004"/>
    </source>
</evidence>
<keyword evidence="1" id="KW-0813">Transport</keyword>
<dbReference type="AlphaFoldDB" id="A0A7V5PQV9"/>
<gene>
    <name evidence="10" type="ORF">ENJ89_08720</name>
</gene>
<evidence type="ECO:0000256" key="8">
    <source>
        <dbReference type="ARBA" id="ARBA00023136"/>
    </source>
</evidence>
<dbReference type="SMART" id="SM00382">
    <property type="entry name" value="AAA"/>
    <property type="match status" value="1"/>
</dbReference>
<dbReference type="Proteomes" id="UP000886124">
    <property type="component" value="Unassembled WGS sequence"/>
</dbReference>
<dbReference type="EMBL" id="DROD01000555">
    <property type="protein sequence ID" value="HHJ53260.1"/>
    <property type="molecule type" value="Genomic_DNA"/>
</dbReference>
<dbReference type="GO" id="GO:0015408">
    <property type="term" value="F:ABC-type ferric iron transporter activity"/>
    <property type="evidence" value="ECO:0007669"/>
    <property type="project" value="InterPro"/>
</dbReference>
<dbReference type="InterPro" id="IPR015853">
    <property type="entry name" value="ABC_transpr_FbpC"/>
</dbReference>
<dbReference type="PROSITE" id="PS00211">
    <property type="entry name" value="ABC_TRANSPORTER_1"/>
    <property type="match status" value="1"/>
</dbReference>
<protein>
    <submittedName>
        <fullName evidence="10">ABC transporter ATP-binding protein</fullName>
    </submittedName>
</protein>
<name>A0A7V5PQV9_CALAY</name>
<dbReference type="InterPro" id="IPR017871">
    <property type="entry name" value="ABC_transporter-like_CS"/>
</dbReference>
<keyword evidence="7" id="KW-0406">Ion transport</keyword>
<dbReference type="InterPro" id="IPR003439">
    <property type="entry name" value="ABC_transporter-like_ATP-bd"/>
</dbReference>
<comment type="caution">
    <text evidence="10">The sequence shown here is derived from an EMBL/GenBank/DDBJ whole genome shotgun (WGS) entry which is preliminary data.</text>
</comment>
<keyword evidence="5 10" id="KW-0067">ATP-binding</keyword>
<reference evidence="10" key="1">
    <citation type="journal article" date="2020" name="mSystems">
        <title>Genome- and Community-Level Interaction Insights into Carbon Utilization and Element Cycling Functions of Hydrothermarchaeota in Hydrothermal Sediment.</title>
        <authorList>
            <person name="Zhou Z."/>
            <person name="Liu Y."/>
            <person name="Xu W."/>
            <person name="Pan J."/>
            <person name="Luo Z.H."/>
            <person name="Li M."/>
        </authorList>
    </citation>
    <scope>NUCLEOTIDE SEQUENCE [LARGE SCALE GENOMIC DNA]</scope>
    <source>
        <strain evidence="10">HyVt-527</strain>
    </source>
</reference>
<evidence type="ECO:0000259" key="9">
    <source>
        <dbReference type="PROSITE" id="PS50893"/>
    </source>
</evidence>
<feature type="non-terminal residue" evidence="10">
    <location>
        <position position="1"/>
    </location>
</feature>
<evidence type="ECO:0000256" key="4">
    <source>
        <dbReference type="ARBA" id="ARBA00022741"/>
    </source>
</evidence>
<dbReference type="SUPFAM" id="SSF52540">
    <property type="entry name" value="P-loop containing nucleoside triphosphate hydrolases"/>
    <property type="match status" value="1"/>
</dbReference>
<dbReference type="PROSITE" id="PS50893">
    <property type="entry name" value="ABC_TRANSPORTER_2"/>
    <property type="match status" value="1"/>
</dbReference>
<evidence type="ECO:0000256" key="5">
    <source>
        <dbReference type="ARBA" id="ARBA00022840"/>
    </source>
</evidence>
<dbReference type="InterPro" id="IPR050093">
    <property type="entry name" value="ABC_SmlMolc_Importer"/>
</dbReference>
<evidence type="ECO:0000256" key="1">
    <source>
        <dbReference type="ARBA" id="ARBA00022448"/>
    </source>
</evidence>
<dbReference type="GO" id="GO:0016887">
    <property type="term" value="F:ATP hydrolysis activity"/>
    <property type="evidence" value="ECO:0007669"/>
    <property type="project" value="InterPro"/>
</dbReference>